<feature type="non-terminal residue" evidence="1">
    <location>
        <position position="1"/>
    </location>
</feature>
<accession>A0AAV8V7I9</accession>
<dbReference type="AlphaFoldDB" id="A0AAV8V7I9"/>
<protein>
    <submittedName>
        <fullName evidence="1">Uncharacterized protein</fullName>
    </submittedName>
</protein>
<evidence type="ECO:0000313" key="1">
    <source>
        <dbReference type="EMBL" id="KAJ8910142.1"/>
    </source>
</evidence>
<dbReference type="InterPro" id="IPR013762">
    <property type="entry name" value="Integrase-like_cat_sf"/>
</dbReference>
<keyword evidence="2" id="KW-1185">Reference proteome</keyword>
<name>A0AAV8V7I9_9CUCU</name>
<sequence length="157" mass="18205">TVTLSLLPEKSKKLYEKQYDLFVKWCKTKKIYKYLENVLLAYFSEKAKTLKLSSLWSIYSMIKSTLSTKNDIDLIVLIIGIAGAGSRDELVKRNIADIEDKESTSIVTIPDSKTRRSRIFTVINNNQDDSINFLSIYRKYVALRPRNENTPTRLFLK</sequence>
<dbReference type="Proteomes" id="UP001159042">
    <property type="component" value="Unassembled WGS sequence"/>
</dbReference>
<gene>
    <name evidence="1" type="ORF">NQ315_016111</name>
</gene>
<reference evidence="1 2" key="1">
    <citation type="journal article" date="2023" name="Insect Mol. Biol.">
        <title>Genome sequencing provides insights into the evolution of gene families encoding plant cell wall-degrading enzymes in longhorned beetles.</title>
        <authorList>
            <person name="Shin N.R."/>
            <person name="Okamura Y."/>
            <person name="Kirsch R."/>
            <person name="Pauchet Y."/>
        </authorList>
    </citation>
    <scope>NUCLEOTIDE SEQUENCE [LARGE SCALE GENOMIC DNA]</scope>
    <source>
        <strain evidence="1">EAD_L_NR</strain>
    </source>
</reference>
<comment type="caution">
    <text evidence="1">The sequence shown here is derived from an EMBL/GenBank/DDBJ whole genome shotgun (WGS) entry which is preliminary data.</text>
</comment>
<dbReference type="GO" id="GO:0003677">
    <property type="term" value="F:DNA binding"/>
    <property type="evidence" value="ECO:0007669"/>
    <property type="project" value="InterPro"/>
</dbReference>
<dbReference type="EMBL" id="JANEYG010000349">
    <property type="protein sequence ID" value="KAJ8910142.1"/>
    <property type="molecule type" value="Genomic_DNA"/>
</dbReference>
<dbReference type="GO" id="GO:0015074">
    <property type="term" value="P:DNA integration"/>
    <property type="evidence" value="ECO:0007669"/>
    <property type="project" value="InterPro"/>
</dbReference>
<organism evidence="1 2">
    <name type="scientific">Exocentrus adspersus</name>
    <dbReference type="NCBI Taxonomy" id="1586481"/>
    <lineage>
        <taxon>Eukaryota</taxon>
        <taxon>Metazoa</taxon>
        <taxon>Ecdysozoa</taxon>
        <taxon>Arthropoda</taxon>
        <taxon>Hexapoda</taxon>
        <taxon>Insecta</taxon>
        <taxon>Pterygota</taxon>
        <taxon>Neoptera</taxon>
        <taxon>Endopterygota</taxon>
        <taxon>Coleoptera</taxon>
        <taxon>Polyphaga</taxon>
        <taxon>Cucujiformia</taxon>
        <taxon>Chrysomeloidea</taxon>
        <taxon>Cerambycidae</taxon>
        <taxon>Lamiinae</taxon>
        <taxon>Acanthocinini</taxon>
        <taxon>Exocentrus</taxon>
    </lineage>
</organism>
<evidence type="ECO:0000313" key="2">
    <source>
        <dbReference type="Proteomes" id="UP001159042"/>
    </source>
</evidence>
<dbReference type="GO" id="GO:0006310">
    <property type="term" value="P:DNA recombination"/>
    <property type="evidence" value="ECO:0007669"/>
    <property type="project" value="InterPro"/>
</dbReference>
<proteinExistence type="predicted"/>
<dbReference type="Gene3D" id="1.10.443.10">
    <property type="entry name" value="Intergrase catalytic core"/>
    <property type="match status" value="1"/>
</dbReference>